<feature type="non-terminal residue" evidence="1">
    <location>
        <position position="100"/>
    </location>
</feature>
<evidence type="ECO:0000313" key="1">
    <source>
        <dbReference type="EMBL" id="CAG8616288.1"/>
    </source>
</evidence>
<accession>A0ACA9N088</accession>
<dbReference type="EMBL" id="CAJVPW010010507">
    <property type="protein sequence ID" value="CAG8616288.1"/>
    <property type="molecule type" value="Genomic_DNA"/>
</dbReference>
<gene>
    <name evidence="1" type="ORF">SPELUC_LOCUS7696</name>
</gene>
<organism evidence="1 2">
    <name type="scientific">Cetraspora pellucida</name>
    <dbReference type="NCBI Taxonomy" id="1433469"/>
    <lineage>
        <taxon>Eukaryota</taxon>
        <taxon>Fungi</taxon>
        <taxon>Fungi incertae sedis</taxon>
        <taxon>Mucoromycota</taxon>
        <taxon>Glomeromycotina</taxon>
        <taxon>Glomeromycetes</taxon>
        <taxon>Diversisporales</taxon>
        <taxon>Gigasporaceae</taxon>
        <taxon>Cetraspora</taxon>
    </lineage>
</organism>
<comment type="caution">
    <text evidence="1">The sequence shown here is derived from an EMBL/GenBank/DDBJ whole genome shotgun (WGS) entry which is preliminary data.</text>
</comment>
<name>A0ACA9N088_9GLOM</name>
<proteinExistence type="predicted"/>
<keyword evidence="2" id="KW-1185">Reference proteome</keyword>
<sequence>MSKFLRHNKLEVYCCQDRSIISEDFRIINIQVQQWLTNSEIQSSQLTSYFDNNTALKDGLFAAYNKYMGQHDNGEFYACIKLHIGNIVLIKEDDDESYAI</sequence>
<protein>
    <submittedName>
        <fullName evidence="1">6424_t:CDS:1</fullName>
    </submittedName>
</protein>
<evidence type="ECO:0000313" key="2">
    <source>
        <dbReference type="Proteomes" id="UP000789366"/>
    </source>
</evidence>
<reference evidence="1" key="1">
    <citation type="submission" date="2021-06" db="EMBL/GenBank/DDBJ databases">
        <authorList>
            <person name="Kallberg Y."/>
            <person name="Tangrot J."/>
            <person name="Rosling A."/>
        </authorList>
    </citation>
    <scope>NUCLEOTIDE SEQUENCE</scope>
    <source>
        <strain evidence="1">28 12/20/2015</strain>
    </source>
</reference>
<dbReference type="Proteomes" id="UP000789366">
    <property type="component" value="Unassembled WGS sequence"/>
</dbReference>